<comment type="caution">
    <text evidence="1">The sequence shown here is derived from an EMBL/GenBank/DDBJ whole genome shotgun (WGS) entry which is preliminary data.</text>
</comment>
<evidence type="ECO:0000313" key="2">
    <source>
        <dbReference type="Proteomes" id="UP001056120"/>
    </source>
</evidence>
<sequence>MRASSGLTGGLDWPKSAFRGEKGMGMVLYAHTSLCFGERIDVYALLGEFRYGDERFGLMLLVLYTLGLGKYVTAWKREKDLSRDMRKNKRTRVGTEAGAILKCGGEILYGRPDQPDHIRRWIGQCFGSKTNRKVRDMVAHQCWVTSGHDRNILHCHIPRPSGLRQNRGHHAKHKPNKKAHGTIKGASKVRIREARDLGHSAHIPIIHEINDFTTKLQW</sequence>
<gene>
    <name evidence="1" type="ORF">L1987_85581</name>
</gene>
<proteinExistence type="predicted"/>
<name>A0ACB8XY60_9ASTR</name>
<reference evidence="2" key="1">
    <citation type="journal article" date="2022" name="Mol. Ecol. Resour.">
        <title>The genomes of chicory, endive, great burdock and yacon provide insights into Asteraceae palaeo-polyploidization history and plant inulin production.</title>
        <authorList>
            <person name="Fan W."/>
            <person name="Wang S."/>
            <person name="Wang H."/>
            <person name="Wang A."/>
            <person name="Jiang F."/>
            <person name="Liu H."/>
            <person name="Zhao H."/>
            <person name="Xu D."/>
            <person name="Zhang Y."/>
        </authorList>
    </citation>
    <scope>NUCLEOTIDE SEQUENCE [LARGE SCALE GENOMIC DNA]</scope>
    <source>
        <strain evidence="2">cv. Yunnan</strain>
    </source>
</reference>
<dbReference type="EMBL" id="CM042046">
    <property type="protein sequence ID" value="KAI3675985.1"/>
    <property type="molecule type" value="Genomic_DNA"/>
</dbReference>
<protein>
    <submittedName>
        <fullName evidence="1">Uncharacterized protein</fullName>
    </submittedName>
</protein>
<dbReference type="Proteomes" id="UP001056120">
    <property type="component" value="Linkage Group LG29"/>
</dbReference>
<organism evidence="1 2">
    <name type="scientific">Smallanthus sonchifolius</name>
    <dbReference type="NCBI Taxonomy" id="185202"/>
    <lineage>
        <taxon>Eukaryota</taxon>
        <taxon>Viridiplantae</taxon>
        <taxon>Streptophyta</taxon>
        <taxon>Embryophyta</taxon>
        <taxon>Tracheophyta</taxon>
        <taxon>Spermatophyta</taxon>
        <taxon>Magnoliopsida</taxon>
        <taxon>eudicotyledons</taxon>
        <taxon>Gunneridae</taxon>
        <taxon>Pentapetalae</taxon>
        <taxon>asterids</taxon>
        <taxon>campanulids</taxon>
        <taxon>Asterales</taxon>
        <taxon>Asteraceae</taxon>
        <taxon>Asteroideae</taxon>
        <taxon>Heliantheae alliance</taxon>
        <taxon>Millerieae</taxon>
        <taxon>Smallanthus</taxon>
    </lineage>
</organism>
<evidence type="ECO:0000313" key="1">
    <source>
        <dbReference type="EMBL" id="KAI3675985.1"/>
    </source>
</evidence>
<reference evidence="1 2" key="2">
    <citation type="journal article" date="2022" name="Mol. Ecol. Resour.">
        <title>The genomes of chicory, endive, great burdock and yacon provide insights into Asteraceae paleo-polyploidization history and plant inulin production.</title>
        <authorList>
            <person name="Fan W."/>
            <person name="Wang S."/>
            <person name="Wang H."/>
            <person name="Wang A."/>
            <person name="Jiang F."/>
            <person name="Liu H."/>
            <person name="Zhao H."/>
            <person name="Xu D."/>
            <person name="Zhang Y."/>
        </authorList>
    </citation>
    <scope>NUCLEOTIDE SEQUENCE [LARGE SCALE GENOMIC DNA]</scope>
    <source>
        <strain evidence="2">cv. Yunnan</strain>
        <tissue evidence="1">Leaves</tissue>
    </source>
</reference>
<accession>A0ACB8XY60</accession>
<keyword evidence="2" id="KW-1185">Reference proteome</keyword>